<evidence type="ECO:0000256" key="1">
    <source>
        <dbReference type="SAM" id="MobiDB-lite"/>
    </source>
</evidence>
<dbReference type="AlphaFoldDB" id="A0AAE3IFI4"/>
<evidence type="ECO:0000313" key="2">
    <source>
        <dbReference type="EMBL" id="MCU4719357.1"/>
    </source>
</evidence>
<protein>
    <submittedName>
        <fullName evidence="3">Uncharacterized protein</fullName>
    </submittedName>
</protein>
<dbReference type="RefSeq" id="WP_315910104.1">
    <property type="nucleotide sequence ID" value="NZ_JAOPKC010000026.1"/>
</dbReference>
<comment type="caution">
    <text evidence="3">The sequence shown here is derived from an EMBL/GenBank/DDBJ whole genome shotgun (WGS) entry which is preliminary data.</text>
</comment>
<feature type="region of interest" description="Disordered" evidence="1">
    <location>
        <begin position="1"/>
        <end position="22"/>
    </location>
</feature>
<sequence length="41" mass="4793">MVVDRDEAVSLDERDGEDDEDPSLLARVKSYYRKVFSPARY</sequence>
<reference evidence="3" key="1">
    <citation type="submission" date="2023-02" db="EMBL/GenBank/DDBJ databases">
        <title>Enrichment on poylsaccharides allowed isolation of novel metabolic and taxonomic groups of Haloarchaea.</title>
        <authorList>
            <person name="Sorokin D.Y."/>
            <person name="Elcheninov A.G."/>
            <person name="Khizhniak T.V."/>
            <person name="Kolganova T.V."/>
            <person name="Kublanov I.V."/>
        </authorList>
    </citation>
    <scope>NUCLEOTIDE SEQUENCE</scope>
    <source>
        <strain evidence="2 4">HArc-curdl5-1</strain>
        <strain evidence="3">HArc-curdl7</strain>
    </source>
</reference>
<organism evidence="3 5">
    <name type="scientific">Halapricum hydrolyticum</name>
    <dbReference type="NCBI Taxonomy" id="2979991"/>
    <lineage>
        <taxon>Archaea</taxon>
        <taxon>Methanobacteriati</taxon>
        <taxon>Methanobacteriota</taxon>
        <taxon>Stenosarchaea group</taxon>
        <taxon>Halobacteria</taxon>
        <taxon>Halobacteriales</taxon>
        <taxon>Haloarculaceae</taxon>
        <taxon>Halapricum</taxon>
    </lineage>
</organism>
<name>A0AAE3IFI4_9EURY</name>
<dbReference type="EMBL" id="JAOPKC010000026">
    <property type="protein sequence ID" value="MCU4719357.1"/>
    <property type="molecule type" value="Genomic_DNA"/>
</dbReference>
<keyword evidence="4" id="KW-1185">Reference proteome</keyword>
<evidence type="ECO:0000313" key="4">
    <source>
        <dbReference type="Proteomes" id="UP001208186"/>
    </source>
</evidence>
<dbReference type="Proteomes" id="UP001209746">
    <property type="component" value="Unassembled WGS sequence"/>
</dbReference>
<feature type="compositionally biased region" description="Basic and acidic residues" evidence="1">
    <location>
        <begin position="1"/>
        <end position="13"/>
    </location>
</feature>
<proteinExistence type="predicted"/>
<dbReference type="Proteomes" id="UP001208186">
    <property type="component" value="Unassembled WGS sequence"/>
</dbReference>
<gene>
    <name evidence="3" type="ORF">OB914_15590</name>
    <name evidence="2" type="ORF">OB916_14995</name>
</gene>
<accession>A0AAE3IFI4</accession>
<evidence type="ECO:0000313" key="3">
    <source>
        <dbReference type="EMBL" id="MCU4728378.1"/>
    </source>
</evidence>
<evidence type="ECO:0000313" key="5">
    <source>
        <dbReference type="Proteomes" id="UP001209746"/>
    </source>
</evidence>
<dbReference type="EMBL" id="JAOPKD010000025">
    <property type="protein sequence ID" value="MCU4728378.1"/>
    <property type="molecule type" value="Genomic_DNA"/>
</dbReference>